<keyword evidence="1" id="KW-1133">Transmembrane helix</keyword>
<keyword evidence="3" id="KW-1185">Reference proteome</keyword>
<dbReference type="Proteomes" id="UP001419910">
    <property type="component" value="Unassembled WGS sequence"/>
</dbReference>
<evidence type="ECO:0000313" key="2">
    <source>
        <dbReference type="EMBL" id="MEN2792400.1"/>
    </source>
</evidence>
<name>A0ABU9Y9C9_9SPHN</name>
<accession>A0ABU9Y9C9</accession>
<proteinExistence type="predicted"/>
<keyword evidence="1" id="KW-0812">Transmembrane</keyword>
<comment type="caution">
    <text evidence="2">The sequence shown here is derived from an EMBL/GenBank/DDBJ whole genome shotgun (WGS) entry which is preliminary data.</text>
</comment>
<organism evidence="2 3">
    <name type="scientific">Sphingomonas oligophenolica</name>
    <dbReference type="NCBI Taxonomy" id="301154"/>
    <lineage>
        <taxon>Bacteria</taxon>
        <taxon>Pseudomonadati</taxon>
        <taxon>Pseudomonadota</taxon>
        <taxon>Alphaproteobacteria</taxon>
        <taxon>Sphingomonadales</taxon>
        <taxon>Sphingomonadaceae</taxon>
        <taxon>Sphingomonas</taxon>
    </lineage>
</organism>
<protein>
    <recommendedName>
        <fullName evidence="4">DUF805 domain-containing protein</fullName>
    </recommendedName>
</protein>
<dbReference type="EMBL" id="JBDIME010000027">
    <property type="protein sequence ID" value="MEN2792400.1"/>
    <property type="molecule type" value="Genomic_DNA"/>
</dbReference>
<keyword evidence="1" id="KW-0472">Membrane</keyword>
<feature type="transmembrane region" description="Helical" evidence="1">
    <location>
        <begin position="88"/>
        <end position="106"/>
    </location>
</feature>
<reference evidence="2 3" key="1">
    <citation type="submission" date="2024-05" db="EMBL/GenBank/DDBJ databases">
        <authorList>
            <person name="Liu Q."/>
            <person name="Xin Y.-H."/>
        </authorList>
    </citation>
    <scope>NUCLEOTIDE SEQUENCE [LARGE SCALE GENOMIC DNA]</scope>
    <source>
        <strain evidence="2 3">CGMCC 1.10181</strain>
    </source>
</reference>
<evidence type="ECO:0008006" key="4">
    <source>
        <dbReference type="Google" id="ProtNLM"/>
    </source>
</evidence>
<gene>
    <name evidence="2" type="ORF">ABC974_22405</name>
</gene>
<evidence type="ECO:0000313" key="3">
    <source>
        <dbReference type="Proteomes" id="UP001419910"/>
    </source>
</evidence>
<feature type="transmembrane region" description="Helical" evidence="1">
    <location>
        <begin position="46"/>
        <end position="76"/>
    </location>
</feature>
<sequence length="159" mass="17300">MHFIGSFRLGVVFASLAAGPLVLMWNLCSAIATNPEEIQYFTFERALLFIAMLLASIPAGFLISVLPILLCTALMFRLGWLDRQLRSPVFWAGVGALLPGAALLVLELVTGPPDRPLAHALGPTPLIMVPGALCALIARSRTKWSERDVAELEADPHRR</sequence>
<dbReference type="RefSeq" id="WP_343890901.1">
    <property type="nucleotide sequence ID" value="NZ_BAAAEH010000036.1"/>
</dbReference>
<evidence type="ECO:0000256" key="1">
    <source>
        <dbReference type="SAM" id="Phobius"/>
    </source>
</evidence>
<feature type="transmembrane region" description="Helical" evidence="1">
    <location>
        <begin position="118"/>
        <end position="138"/>
    </location>
</feature>